<dbReference type="PROSITE" id="PS00903">
    <property type="entry name" value="CYT_DCMP_DEAMINASES_1"/>
    <property type="match status" value="1"/>
</dbReference>
<dbReference type="InterPro" id="IPR002734">
    <property type="entry name" value="RibDG_C"/>
</dbReference>
<evidence type="ECO:0000256" key="5">
    <source>
        <dbReference type="ARBA" id="ARBA00007417"/>
    </source>
</evidence>
<dbReference type="Gene3D" id="3.40.140.10">
    <property type="entry name" value="Cytidine Deaminase, domain 2"/>
    <property type="match status" value="1"/>
</dbReference>
<feature type="binding site" evidence="16">
    <location>
        <position position="228"/>
    </location>
    <ligand>
        <name>substrate</name>
    </ligand>
</feature>
<dbReference type="InterPro" id="IPR004794">
    <property type="entry name" value="Eubact_RibD"/>
</dbReference>
<keyword evidence="6 14" id="KW-0686">Riboflavin biosynthesis</keyword>
<dbReference type="GO" id="GO:0008703">
    <property type="term" value="F:5-amino-6-(5-phosphoribosylamino)uracil reductase activity"/>
    <property type="evidence" value="ECO:0007669"/>
    <property type="project" value="UniProtKB-EC"/>
</dbReference>
<name>A0A6J4LHC0_9ACTN</name>
<evidence type="ECO:0000313" key="20">
    <source>
        <dbReference type="EMBL" id="CAA9330755.1"/>
    </source>
</evidence>
<dbReference type="NCBIfam" id="TIGR00227">
    <property type="entry name" value="ribD_Cterm"/>
    <property type="match status" value="1"/>
</dbReference>
<evidence type="ECO:0000256" key="4">
    <source>
        <dbReference type="ARBA" id="ARBA00005259"/>
    </source>
</evidence>
<comment type="pathway">
    <text evidence="2 14">Cofactor biosynthesis; riboflavin biosynthesis; 5-amino-6-(D-ribitylamino)uracil from GTP: step 2/4.</text>
</comment>
<dbReference type="InterPro" id="IPR002125">
    <property type="entry name" value="CMP_dCMP_dom"/>
</dbReference>
<feature type="binding site" evidence="16">
    <location>
        <position position="214"/>
    </location>
    <ligand>
        <name>NADP(+)</name>
        <dbReference type="ChEBI" id="CHEBI:58349"/>
    </ligand>
</feature>
<dbReference type="GO" id="GO:0008835">
    <property type="term" value="F:diaminohydroxyphosphoribosylaminopyrimidine deaminase activity"/>
    <property type="evidence" value="ECO:0007669"/>
    <property type="project" value="UniProtKB-EC"/>
</dbReference>
<feature type="binding site" evidence="16">
    <location>
        <begin position="320"/>
        <end position="326"/>
    </location>
    <ligand>
        <name>NADP(+)</name>
        <dbReference type="ChEBI" id="CHEBI:58349"/>
    </ligand>
</feature>
<evidence type="ECO:0000256" key="14">
    <source>
        <dbReference type="PIRNR" id="PIRNR006769"/>
    </source>
</evidence>
<feature type="binding site" evidence="16">
    <location>
        <position position="248"/>
    </location>
    <ligand>
        <name>substrate</name>
    </ligand>
</feature>
<dbReference type="InterPro" id="IPR024072">
    <property type="entry name" value="DHFR-like_dom_sf"/>
</dbReference>
<feature type="binding site" evidence="16">
    <location>
        <position position="318"/>
    </location>
    <ligand>
        <name>substrate</name>
    </ligand>
</feature>
<dbReference type="InterPro" id="IPR016192">
    <property type="entry name" value="APOBEC/CMP_deaminase_Zn-bd"/>
</dbReference>
<feature type="binding site" evidence="17">
    <location>
        <position position="129"/>
    </location>
    <ligand>
        <name>Zn(2+)</name>
        <dbReference type="ChEBI" id="CHEBI:29105"/>
        <note>catalytic</note>
    </ligand>
</feature>
<keyword evidence="10 14" id="KW-0560">Oxidoreductase</keyword>
<dbReference type="InterPro" id="IPR011549">
    <property type="entry name" value="RibD_C"/>
</dbReference>
<evidence type="ECO:0000256" key="11">
    <source>
        <dbReference type="ARBA" id="ARBA00023268"/>
    </source>
</evidence>
<dbReference type="EC" id="1.1.1.193" evidence="14"/>
<reference evidence="20" key="1">
    <citation type="submission" date="2020-02" db="EMBL/GenBank/DDBJ databases">
        <authorList>
            <person name="Meier V. D."/>
        </authorList>
    </citation>
    <scope>NUCLEOTIDE SEQUENCE</scope>
    <source>
        <strain evidence="20">AVDCRST_MAG29</strain>
    </source>
</reference>
<keyword evidence="11" id="KW-0511">Multifunctional enzyme</keyword>
<dbReference type="Gene3D" id="3.40.430.10">
    <property type="entry name" value="Dihydrofolate Reductase, subunit A"/>
    <property type="match status" value="1"/>
</dbReference>
<comment type="similarity">
    <text evidence="4 14">In the N-terminal section; belongs to the cytidine and deoxycytidylate deaminase family.</text>
</comment>
<dbReference type="PANTHER" id="PTHR38011:SF7">
    <property type="entry name" value="2,5-DIAMINO-6-RIBOSYLAMINO-4(3H)-PYRIMIDINONE 5'-PHOSPHATE REDUCTASE"/>
    <property type="match status" value="1"/>
</dbReference>
<evidence type="ECO:0000256" key="3">
    <source>
        <dbReference type="ARBA" id="ARBA00004910"/>
    </source>
</evidence>
<keyword evidence="7 14" id="KW-0479">Metal-binding</keyword>
<evidence type="ECO:0000256" key="16">
    <source>
        <dbReference type="PIRSR" id="PIRSR006769-2"/>
    </source>
</evidence>
<dbReference type="SUPFAM" id="SSF53927">
    <property type="entry name" value="Cytidine deaminase-like"/>
    <property type="match status" value="1"/>
</dbReference>
<evidence type="ECO:0000256" key="12">
    <source>
        <dbReference type="ARBA" id="ARBA00049861"/>
    </source>
</evidence>
<feature type="active site" description="Proton donor" evidence="15">
    <location>
        <position position="97"/>
    </location>
</feature>
<gene>
    <name evidence="20" type="ORF">AVDCRST_MAG29-1041</name>
</gene>
<evidence type="ECO:0000259" key="19">
    <source>
        <dbReference type="PROSITE" id="PS51747"/>
    </source>
</evidence>
<feature type="compositionally biased region" description="Basic and acidic residues" evidence="18">
    <location>
        <begin position="7"/>
        <end position="18"/>
    </location>
</feature>
<keyword evidence="14 20" id="KW-0378">Hydrolase</keyword>
<evidence type="ECO:0000256" key="1">
    <source>
        <dbReference type="ARBA" id="ARBA00002151"/>
    </source>
</evidence>
<dbReference type="InterPro" id="IPR016193">
    <property type="entry name" value="Cytidine_deaminase-like"/>
</dbReference>
<comment type="function">
    <text evidence="1 14">Converts 2,5-diamino-6-(ribosylamino)-4(3h)-pyrimidinone 5'-phosphate into 5-amino-6-(ribosylamino)-2,4(1h,3h)-pyrimidinedione 5'-phosphate.</text>
</comment>
<evidence type="ECO:0000256" key="2">
    <source>
        <dbReference type="ARBA" id="ARBA00004882"/>
    </source>
</evidence>
<organism evidence="20">
    <name type="scientific">uncultured Nocardioidaceae bacterium</name>
    <dbReference type="NCBI Taxonomy" id="253824"/>
    <lineage>
        <taxon>Bacteria</taxon>
        <taxon>Bacillati</taxon>
        <taxon>Actinomycetota</taxon>
        <taxon>Actinomycetes</taxon>
        <taxon>Propionibacteriales</taxon>
        <taxon>Nocardioidaceae</taxon>
        <taxon>environmental samples</taxon>
    </lineage>
</organism>
<proteinExistence type="inferred from homology"/>
<feature type="binding site" evidence="16">
    <location>
        <position position="212"/>
    </location>
    <ligand>
        <name>substrate</name>
    </ligand>
</feature>
<protein>
    <recommendedName>
        <fullName evidence="14">Riboflavin biosynthesis protein RibD</fullName>
    </recommendedName>
    <domain>
        <recommendedName>
            <fullName evidence="14">Diaminohydroxyphosphoribosylaminopyrimidine deaminase</fullName>
            <shortName evidence="14">DRAP deaminase</shortName>
            <ecNumber evidence="14">3.5.4.26</ecNumber>
        </recommendedName>
        <alternativeName>
            <fullName evidence="14">Riboflavin-specific deaminase</fullName>
        </alternativeName>
    </domain>
    <domain>
        <recommendedName>
            <fullName evidence="14">5-amino-6-(5-phosphoribosylamino)uracil reductase</fullName>
            <ecNumber evidence="14">1.1.1.193</ecNumber>
        </recommendedName>
        <alternativeName>
            <fullName evidence="14">HTP reductase</fullName>
        </alternativeName>
    </domain>
</protein>
<dbReference type="GO" id="GO:0050661">
    <property type="term" value="F:NADP binding"/>
    <property type="evidence" value="ECO:0007669"/>
    <property type="project" value="InterPro"/>
</dbReference>
<dbReference type="PROSITE" id="PS51747">
    <property type="entry name" value="CYT_DCMP_DEAMINASES_2"/>
    <property type="match status" value="1"/>
</dbReference>
<evidence type="ECO:0000256" key="15">
    <source>
        <dbReference type="PIRSR" id="PIRSR006769-1"/>
    </source>
</evidence>
<evidence type="ECO:0000256" key="8">
    <source>
        <dbReference type="ARBA" id="ARBA00022833"/>
    </source>
</evidence>
<sequence>MVLRVTSRPDVRGKKEDSAATSVPRTLFRADYGDAMSSVPATASASEHAAMLRAVDLAERGRATALPNPVVGAVLLDPAGEPVGEGWHEAPGGPHAEVVALAAAGDRARGATAVVTLEPCDHTGRTPPCTRALIAAGVRRVIVGSLDPWPAAAGGAATLAESGVEVVTGVLAEATERVNEVWLTGVRRGWPFVTWKLAASLDGRSAAADGTSRWITGEPARADVHRLRSEVDTVLVGVGTVLADDPALTVRDRSVRRQPLRVVADTSGRTPASAQVRDGTAPTWIATAAEVGARDGGLDLAALLHRLYARDRRHVLLEGGPTLAGAFLRAGLVDRVVAYVAPILLGAGPPALASAGVHTIADALRLEVEDVTVLGADVRITGRPG</sequence>
<feature type="binding site" evidence="16">
    <location>
        <position position="244"/>
    </location>
    <ligand>
        <name>NADP(+)</name>
        <dbReference type="ChEBI" id="CHEBI:58349"/>
    </ligand>
</feature>
<dbReference type="InterPro" id="IPR050765">
    <property type="entry name" value="Riboflavin_Biosynth_HTPR"/>
</dbReference>
<comment type="cofactor">
    <cofactor evidence="14 17">
        <name>Zn(2+)</name>
        <dbReference type="ChEBI" id="CHEBI:29105"/>
    </cofactor>
    <text evidence="14 17">Binds 1 zinc ion.</text>
</comment>
<dbReference type="GO" id="GO:0008270">
    <property type="term" value="F:zinc ion binding"/>
    <property type="evidence" value="ECO:0007669"/>
    <property type="project" value="InterPro"/>
</dbReference>
<keyword evidence="9 14" id="KW-0521">NADP</keyword>
<feature type="region of interest" description="Disordered" evidence="18">
    <location>
        <begin position="1"/>
        <end position="22"/>
    </location>
</feature>
<dbReference type="Pfam" id="PF01872">
    <property type="entry name" value="RibD_C"/>
    <property type="match status" value="1"/>
</dbReference>
<evidence type="ECO:0000256" key="6">
    <source>
        <dbReference type="ARBA" id="ARBA00022619"/>
    </source>
</evidence>
<feature type="binding site" evidence="17">
    <location>
        <position position="95"/>
    </location>
    <ligand>
        <name>Zn(2+)</name>
        <dbReference type="ChEBI" id="CHEBI:29105"/>
        <note>catalytic</note>
    </ligand>
</feature>
<feature type="binding site" evidence="16">
    <location>
        <position position="266"/>
    </location>
    <ligand>
        <name>NADP(+)</name>
        <dbReference type="ChEBI" id="CHEBI:58349"/>
    </ligand>
</feature>
<dbReference type="UniPathway" id="UPA00275">
    <property type="reaction ID" value="UER00401"/>
</dbReference>
<comment type="catalytic activity">
    <reaction evidence="13 14">
        <text>2,5-diamino-6-hydroxy-4-(5-phosphoribosylamino)-pyrimidine + H2O + H(+) = 5-amino-6-(5-phospho-D-ribosylamino)uracil + NH4(+)</text>
        <dbReference type="Rhea" id="RHEA:21868"/>
        <dbReference type="ChEBI" id="CHEBI:15377"/>
        <dbReference type="ChEBI" id="CHEBI:15378"/>
        <dbReference type="ChEBI" id="CHEBI:28938"/>
        <dbReference type="ChEBI" id="CHEBI:58453"/>
        <dbReference type="ChEBI" id="CHEBI:58614"/>
        <dbReference type="EC" id="3.5.4.26"/>
    </reaction>
</comment>
<dbReference type="NCBIfam" id="TIGR00326">
    <property type="entry name" value="eubact_ribD"/>
    <property type="match status" value="1"/>
</dbReference>
<comment type="catalytic activity">
    <reaction evidence="12 14">
        <text>5-amino-6-(5-phospho-D-ribitylamino)uracil + NADP(+) = 5-amino-6-(5-phospho-D-ribosylamino)uracil + NADPH + H(+)</text>
        <dbReference type="Rhea" id="RHEA:17845"/>
        <dbReference type="ChEBI" id="CHEBI:15378"/>
        <dbReference type="ChEBI" id="CHEBI:57783"/>
        <dbReference type="ChEBI" id="CHEBI:58349"/>
        <dbReference type="ChEBI" id="CHEBI:58421"/>
        <dbReference type="ChEBI" id="CHEBI:58453"/>
        <dbReference type="EC" id="1.1.1.193"/>
    </reaction>
</comment>
<comment type="similarity">
    <text evidence="5 14">In the C-terminal section; belongs to the HTP reductase family.</text>
</comment>
<dbReference type="AlphaFoldDB" id="A0A6J4LHC0"/>
<feature type="binding site" evidence="17">
    <location>
        <position position="120"/>
    </location>
    <ligand>
        <name>Zn(2+)</name>
        <dbReference type="ChEBI" id="CHEBI:29105"/>
        <note>catalytic</note>
    </ligand>
</feature>
<dbReference type="EMBL" id="CADCUG010000054">
    <property type="protein sequence ID" value="CAA9330755.1"/>
    <property type="molecule type" value="Genomic_DNA"/>
</dbReference>
<feature type="domain" description="CMP/dCMP-type deaminase" evidence="19">
    <location>
        <begin position="45"/>
        <end position="157"/>
    </location>
</feature>
<feature type="binding site" evidence="16">
    <location>
        <position position="198"/>
    </location>
    <ligand>
        <name>NADP(+)</name>
        <dbReference type="ChEBI" id="CHEBI:58349"/>
    </ligand>
</feature>
<evidence type="ECO:0000256" key="9">
    <source>
        <dbReference type="ARBA" id="ARBA00022857"/>
    </source>
</evidence>
<evidence type="ECO:0000256" key="17">
    <source>
        <dbReference type="PIRSR" id="PIRSR006769-3"/>
    </source>
</evidence>
<dbReference type="EC" id="3.5.4.26" evidence="14"/>
<dbReference type="CDD" id="cd01284">
    <property type="entry name" value="Riboflavin_deaminase-reductase"/>
    <property type="match status" value="1"/>
</dbReference>
<evidence type="ECO:0000256" key="13">
    <source>
        <dbReference type="ARBA" id="ARBA00049886"/>
    </source>
</evidence>
<evidence type="ECO:0000256" key="18">
    <source>
        <dbReference type="SAM" id="MobiDB-lite"/>
    </source>
</evidence>
<dbReference type="PIRSF" id="PIRSF006769">
    <property type="entry name" value="RibD"/>
    <property type="match status" value="1"/>
</dbReference>
<comment type="pathway">
    <text evidence="3 14">Cofactor biosynthesis; riboflavin biosynthesis; 5-amino-6-(D-ribitylamino)uracil from GTP: step 3/4.</text>
</comment>
<dbReference type="PANTHER" id="PTHR38011">
    <property type="entry name" value="DIHYDROFOLATE REDUCTASE FAMILY PROTEIN (AFU_ORTHOLOGUE AFUA_8G06820)"/>
    <property type="match status" value="1"/>
</dbReference>
<dbReference type="GO" id="GO:0009231">
    <property type="term" value="P:riboflavin biosynthetic process"/>
    <property type="evidence" value="ECO:0007669"/>
    <property type="project" value="UniProtKB-UniPathway"/>
</dbReference>
<keyword evidence="8 14" id="KW-0862">Zinc</keyword>
<dbReference type="Pfam" id="PF00383">
    <property type="entry name" value="dCMP_cyt_deam_1"/>
    <property type="match status" value="1"/>
</dbReference>
<feature type="binding site" evidence="16">
    <location>
        <position position="240"/>
    </location>
    <ligand>
        <name>NADP(+)</name>
        <dbReference type="ChEBI" id="CHEBI:58349"/>
    </ligand>
</feature>
<evidence type="ECO:0000256" key="10">
    <source>
        <dbReference type="ARBA" id="ARBA00023002"/>
    </source>
</evidence>
<dbReference type="SUPFAM" id="SSF53597">
    <property type="entry name" value="Dihydrofolate reductase-like"/>
    <property type="match status" value="1"/>
</dbReference>
<feature type="binding site" evidence="16">
    <location>
        <position position="251"/>
    </location>
    <ligand>
        <name>substrate</name>
    </ligand>
</feature>
<evidence type="ECO:0000256" key="7">
    <source>
        <dbReference type="ARBA" id="ARBA00022723"/>
    </source>
</evidence>
<accession>A0A6J4LHC0</accession>